<evidence type="ECO:0000256" key="1">
    <source>
        <dbReference type="ARBA" id="ARBA00004202"/>
    </source>
</evidence>
<feature type="domain" description="ABC transporter" evidence="6">
    <location>
        <begin position="14"/>
        <end position="98"/>
    </location>
</feature>
<dbReference type="GO" id="GO:0016887">
    <property type="term" value="F:ATP hydrolysis activity"/>
    <property type="evidence" value="ECO:0007669"/>
    <property type="project" value="InterPro"/>
</dbReference>
<evidence type="ECO:0000259" key="6">
    <source>
        <dbReference type="Pfam" id="PF00005"/>
    </source>
</evidence>
<comment type="subcellular location">
    <subcellularLocation>
        <location evidence="1">Cell membrane</location>
        <topology evidence="1">Peripheral membrane protein</topology>
    </subcellularLocation>
</comment>
<dbReference type="PANTHER" id="PTHR42711:SF17">
    <property type="entry name" value="ABC TRANSPORTER ATP-BINDING PROTEIN"/>
    <property type="match status" value="1"/>
</dbReference>
<evidence type="ECO:0000256" key="4">
    <source>
        <dbReference type="ARBA" id="ARBA00022840"/>
    </source>
</evidence>
<gene>
    <name evidence="7" type="ORF">B5766_01570</name>
</gene>
<dbReference type="EMBL" id="NAEP01000018">
    <property type="protein sequence ID" value="PDQ36275.1"/>
    <property type="molecule type" value="Genomic_DNA"/>
</dbReference>
<comment type="caution">
    <text evidence="7">The sequence shown here is derived from an EMBL/GenBank/DDBJ whole genome shotgun (WGS) entry which is preliminary data.</text>
</comment>
<dbReference type="Proteomes" id="UP000219994">
    <property type="component" value="Unassembled WGS sequence"/>
</dbReference>
<dbReference type="InterPro" id="IPR027417">
    <property type="entry name" value="P-loop_NTPase"/>
</dbReference>
<reference evidence="8" key="1">
    <citation type="submission" date="2017-03" db="EMBL/GenBank/DDBJ databases">
        <authorList>
            <person name="Lund M.B."/>
        </authorList>
    </citation>
    <scope>NUCLEOTIDE SEQUENCE [LARGE SCALE GENOMIC DNA]</scope>
</reference>
<dbReference type="SUPFAM" id="SSF52540">
    <property type="entry name" value="P-loop containing nucleoside triphosphate hydrolases"/>
    <property type="match status" value="1"/>
</dbReference>
<evidence type="ECO:0000256" key="2">
    <source>
        <dbReference type="ARBA" id="ARBA00022448"/>
    </source>
</evidence>
<dbReference type="GO" id="GO:0005524">
    <property type="term" value="F:ATP binding"/>
    <property type="evidence" value="ECO:0007669"/>
    <property type="project" value="UniProtKB-KW"/>
</dbReference>
<dbReference type="GO" id="GO:0005886">
    <property type="term" value="C:plasma membrane"/>
    <property type="evidence" value="ECO:0007669"/>
    <property type="project" value="UniProtKB-SubCell"/>
</dbReference>
<evidence type="ECO:0000313" key="7">
    <source>
        <dbReference type="EMBL" id="PDQ36275.1"/>
    </source>
</evidence>
<dbReference type="PANTHER" id="PTHR42711">
    <property type="entry name" value="ABC TRANSPORTER ATP-BINDING PROTEIN"/>
    <property type="match status" value="1"/>
</dbReference>
<evidence type="ECO:0000256" key="3">
    <source>
        <dbReference type="ARBA" id="ARBA00022741"/>
    </source>
</evidence>
<dbReference type="Pfam" id="PF00005">
    <property type="entry name" value="ABC_tran"/>
    <property type="match status" value="1"/>
</dbReference>
<proteinExistence type="predicted"/>
<keyword evidence="2" id="KW-0813">Transport</keyword>
<accession>A0A2A6FTN9</accession>
<protein>
    <recommendedName>
        <fullName evidence="6">ABC transporter domain-containing protein</fullName>
    </recommendedName>
</protein>
<organism evidence="7 8">
    <name type="scientific">Candidatus Lumbricidiphila eiseniae</name>
    <dbReference type="NCBI Taxonomy" id="1969409"/>
    <lineage>
        <taxon>Bacteria</taxon>
        <taxon>Bacillati</taxon>
        <taxon>Actinomycetota</taxon>
        <taxon>Actinomycetes</taxon>
        <taxon>Micrococcales</taxon>
        <taxon>Microbacteriaceae</taxon>
        <taxon>Candidatus Lumbricidiphila</taxon>
    </lineage>
</organism>
<evidence type="ECO:0000313" key="8">
    <source>
        <dbReference type="Proteomes" id="UP000219994"/>
    </source>
</evidence>
<dbReference type="InterPro" id="IPR003439">
    <property type="entry name" value="ABC_transporter-like_ATP-bd"/>
</dbReference>
<keyword evidence="4" id="KW-0067">ATP-binding</keyword>
<dbReference type="Gene3D" id="3.40.50.300">
    <property type="entry name" value="P-loop containing nucleotide triphosphate hydrolases"/>
    <property type="match status" value="1"/>
</dbReference>
<keyword evidence="3" id="KW-0547">Nucleotide-binding</keyword>
<name>A0A2A6FTN9_9MICO</name>
<dbReference type="AlphaFoldDB" id="A0A2A6FTN9"/>
<keyword evidence="5" id="KW-0046">Antibiotic resistance</keyword>
<dbReference type="InterPro" id="IPR050763">
    <property type="entry name" value="ABC_transporter_ATP-binding"/>
</dbReference>
<sequence>MSNSGCPGGTGRAAPDSVGVQLQQAGLPRRIRVSEAIAAAPSLYRAPVAAEQLLADMGLTEKRRDFIEKLSGGQRRRLDVALASAGDPPLLVLDEPTSGFVCVVRPLRYLPCSRLRACVG</sequence>
<dbReference type="GO" id="GO:0046677">
    <property type="term" value="P:response to antibiotic"/>
    <property type="evidence" value="ECO:0007669"/>
    <property type="project" value="UniProtKB-KW"/>
</dbReference>
<evidence type="ECO:0000256" key="5">
    <source>
        <dbReference type="ARBA" id="ARBA00023251"/>
    </source>
</evidence>